<dbReference type="Proteomes" id="UP000094893">
    <property type="component" value="Unassembled WGS sequence"/>
</dbReference>
<proteinExistence type="predicted"/>
<evidence type="ECO:0000313" key="1">
    <source>
        <dbReference type="EMBL" id="OCX76116.1"/>
    </source>
</evidence>
<evidence type="ECO:0000313" key="2">
    <source>
        <dbReference type="Proteomes" id="UP000094893"/>
    </source>
</evidence>
<comment type="caution">
    <text evidence="1">The sequence shown here is derived from an EMBL/GenBank/DDBJ whole genome shotgun (WGS) entry which is preliminary data.</text>
</comment>
<sequence>MSNRDEFSEDTKRKVALRANHQCSFRGCPQPTSGPSDESSEAVNMIGKAAHIHAAAPGPGARRYLASMSREERTHINNAIWLCANHADLIDRDEVTYTADVLRAMKSDHEAKCAERQRNALSAGETVPDLVAIGPNIVFVGEFLGVEADVWSFHLRNFVDGDVHALIALAERYEQTGTIDRYVLVNELGDGRTLRDKPSITRETAGGYMVRCPVFPSADRIRAADLPKSWALSESHDLVVQGGNWAMVSGLDALPQQVKTCLSHQRGESPFHRDFGTRFAEYYNLLAGSPWFDRYVKLEVIRQAVIPYTDLTNNRQYTPLLCVERVFGVEILASAPTNNWLPIRVDLDVKAVGRWQCNLSVYIPSEPIRRTSFDELLTGPA</sequence>
<evidence type="ECO:0008006" key="3">
    <source>
        <dbReference type="Google" id="ProtNLM"/>
    </source>
</evidence>
<reference evidence="1 2" key="1">
    <citation type="journal article" date="2016" name="Int. J. Mol. Sci.">
        <title>Comparative genomics of the extreme acidophile Acidithiobacillus thiooxidans reveals intraspecific divergence and niche adaptation.</title>
        <authorList>
            <person name="Zhang X."/>
            <person name="Feng X."/>
            <person name="Tao J."/>
            <person name="Ma L."/>
            <person name="Xiao Y."/>
            <person name="Liang Y."/>
            <person name="Liu X."/>
            <person name="Yin H."/>
        </authorList>
    </citation>
    <scope>NUCLEOTIDE SEQUENCE [LARGE SCALE GENOMIC DNA]</scope>
    <source>
        <strain evidence="1 2">A02</strain>
    </source>
</reference>
<protein>
    <recommendedName>
        <fullName evidence="3">HNH endonuclease</fullName>
    </recommendedName>
</protein>
<accession>A0A1C2J9Q9</accession>
<dbReference type="EMBL" id="LWSA01000030">
    <property type="protein sequence ID" value="OCX76116.1"/>
    <property type="molecule type" value="Genomic_DNA"/>
</dbReference>
<name>A0A1C2J9Q9_ACITH</name>
<dbReference type="RefSeq" id="WP_024893955.1">
    <property type="nucleotide sequence ID" value="NZ_LWRZ01000026.1"/>
</dbReference>
<gene>
    <name evidence="1" type="ORF">A6P07_03185</name>
</gene>
<dbReference type="AlphaFoldDB" id="A0A1C2J9Q9"/>
<organism evidence="1 2">
    <name type="scientific">Acidithiobacillus thiooxidans</name>
    <name type="common">Thiobacillus thiooxidans</name>
    <dbReference type="NCBI Taxonomy" id="930"/>
    <lineage>
        <taxon>Bacteria</taxon>
        <taxon>Pseudomonadati</taxon>
        <taxon>Pseudomonadota</taxon>
        <taxon>Acidithiobacillia</taxon>
        <taxon>Acidithiobacillales</taxon>
        <taxon>Acidithiobacillaceae</taxon>
        <taxon>Acidithiobacillus</taxon>
    </lineage>
</organism>